<accession>A0A392RZ16</accession>
<evidence type="ECO:0000256" key="1">
    <source>
        <dbReference type="SAM" id="MobiDB-lite"/>
    </source>
</evidence>
<keyword evidence="3" id="KW-1185">Reference proteome</keyword>
<evidence type="ECO:0000313" key="3">
    <source>
        <dbReference type="Proteomes" id="UP000265520"/>
    </source>
</evidence>
<dbReference type="Proteomes" id="UP000265520">
    <property type="component" value="Unassembled WGS sequence"/>
</dbReference>
<feature type="compositionally biased region" description="Basic and acidic residues" evidence="1">
    <location>
        <begin position="1"/>
        <end position="13"/>
    </location>
</feature>
<feature type="region of interest" description="Disordered" evidence="1">
    <location>
        <begin position="1"/>
        <end position="34"/>
    </location>
</feature>
<name>A0A392RZ16_9FABA</name>
<proteinExistence type="predicted"/>
<protein>
    <submittedName>
        <fullName evidence="2">Uncharacterized protein</fullName>
    </submittedName>
</protein>
<sequence>FGEELRAKGESKSQKLGFEAKQVESRARNRGISR</sequence>
<feature type="non-terminal residue" evidence="2">
    <location>
        <position position="1"/>
    </location>
</feature>
<reference evidence="2 3" key="1">
    <citation type="journal article" date="2018" name="Front. Plant Sci.">
        <title>Red Clover (Trifolium pratense) and Zigzag Clover (T. medium) - A Picture of Genomic Similarities and Differences.</title>
        <authorList>
            <person name="Dluhosova J."/>
            <person name="Istvanek J."/>
            <person name="Nedelnik J."/>
            <person name="Repkova J."/>
        </authorList>
    </citation>
    <scope>NUCLEOTIDE SEQUENCE [LARGE SCALE GENOMIC DNA]</scope>
    <source>
        <strain evidence="3">cv. 10/8</strain>
        <tissue evidence="2">Leaf</tissue>
    </source>
</reference>
<dbReference type="AlphaFoldDB" id="A0A392RZ16"/>
<evidence type="ECO:0000313" key="2">
    <source>
        <dbReference type="EMBL" id="MCI40865.1"/>
    </source>
</evidence>
<comment type="caution">
    <text evidence="2">The sequence shown here is derived from an EMBL/GenBank/DDBJ whole genome shotgun (WGS) entry which is preliminary data.</text>
</comment>
<dbReference type="EMBL" id="LXQA010284812">
    <property type="protein sequence ID" value="MCI40865.1"/>
    <property type="molecule type" value="Genomic_DNA"/>
</dbReference>
<organism evidence="2 3">
    <name type="scientific">Trifolium medium</name>
    <dbReference type="NCBI Taxonomy" id="97028"/>
    <lineage>
        <taxon>Eukaryota</taxon>
        <taxon>Viridiplantae</taxon>
        <taxon>Streptophyta</taxon>
        <taxon>Embryophyta</taxon>
        <taxon>Tracheophyta</taxon>
        <taxon>Spermatophyta</taxon>
        <taxon>Magnoliopsida</taxon>
        <taxon>eudicotyledons</taxon>
        <taxon>Gunneridae</taxon>
        <taxon>Pentapetalae</taxon>
        <taxon>rosids</taxon>
        <taxon>fabids</taxon>
        <taxon>Fabales</taxon>
        <taxon>Fabaceae</taxon>
        <taxon>Papilionoideae</taxon>
        <taxon>50 kb inversion clade</taxon>
        <taxon>NPAAA clade</taxon>
        <taxon>Hologalegina</taxon>
        <taxon>IRL clade</taxon>
        <taxon>Trifolieae</taxon>
        <taxon>Trifolium</taxon>
    </lineage>
</organism>